<keyword evidence="1" id="KW-0614">Plasmid</keyword>
<organism evidence="1 2">
    <name type="scientific">Nocardia farcinica</name>
    <dbReference type="NCBI Taxonomy" id="37329"/>
    <lineage>
        <taxon>Bacteria</taxon>
        <taxon>Bacillati</taxon>
        <taxon>Actinomycetota</taxon>
        <taxon>Actinomycetes</taxon>
        <taxon>Mycobacteriales</taxon>
        <taxon>Nocardiaceae</taxon>
        <taxon>Nocardia</taxon>
    </lineage>
</organism>
<proteinExistence type="predicted"/>
<gene>
    <name evidence="1" type="ORF">ERS450000_06125</name>
</gene>
<reference evidence="2" key="1">
    <citation type="submission" date="2015-03" db="EMBL/GenBank/DDBJ databases">
        <authorList>
            <consortium name="Pathogen Informatics"/>
        </authorList>
    </citation>
    <scope>NUCLEOTIDE SEQUENCE [LARGE SCALE GENOMIC DNA]</scope>
    <source>
        <strain evidence="2">NCTC11134</strain>
        <plasmid evidence="2">4</plasmid>
    </source>
</reference>
<dbReference type="KEGG" id="nfr:ERS450000_06125"/>
<accession>A0A0H5PAZ8</accession>
<protein>
    <submittedName>
        <fullName evidence="1">Uncharacterized protein</fullName>
    </submittedName>
</protein>
<evidence type="ECO:0000313" key="2">
    <source>
        <dbReference type="Proteomes" id="UP000057820"/>
    </source>
</evidence>
<evidence type="ECO:0000313" key="1">
    <source>
        <dbReference type="EMBL" id="CRY84583.1"/>
    </source>
</evidence>
<sequence length="118" mass="13001">MAVQLVAGRRMSSDVTTISAISVGNDQWVVEQLRGRTLTLGQALAAIRLAEVLPQPRPASDDDPLWANVADWLDELGLSHAPLTVAGVLGVPCHLAPLPERRGQQLTHRRRFPRWLVR</sequence>
<dbReference type="AlphaFoldDB" id="A0A0H5PAZ8"/>
<dbReference type="EMBL" id="LN868941">
    <property type="protein sequence ID" value="CRY84583.1"/>
    <property type="molecule type" value="Genomic_DNA"/>
</dbReference>
<name>A0A0H5PAZ8_NOCFR</name>
<geneLocation type="plasmid" evidence="1">
    <name>4</name>
</geneLocation>
<dbReference type="Proteomes" id="UP000057820">
    <property type="component" value="Plasmid 4"/>
</dbReference>